<reference evidence="1 2" key="1">
    <citation type="journal article" date="2019" name="Int. J. Syst. Evol. Microbiol.">
        <title>Bifidobacterium jacchi sp. nov., isolated from the faeces of a baby common marmoset (Callithrix jacchus).</title>
        <authorList>
            <person name="Modesto M."/>
            <person name="Watanabe K."/>
            <person name="Arita M."/>
            <person name="Satti M."/>
            <person name="Oki K."/>
            <person name="Sciavilla P."/>
            <person name="Patavino C."/>
            <person name="Camma C."/>
            <person name="Michelini S."/>
            <person name="Sgorbati B."/>
            <person name="Mattarelli P."/>
        </authorList>
    </citation>
    <scope>NUCLEOTIDE SEQUENCE [LARGE SCALE GENOMIC DNA]</scope>
    <source>
        <strain evidence="1 2">MRM 9.3</strain>
    </source>
</reference>
<sequence length="192" mass="21567">MAISRSDEFRNAFGFGPAFAALFTAHRVISHWFDHTWVSHRYYRAVTKRSGVDAVAFHRLPLAGGAAIGESAPIWTMWFSLDDSSLPPIIECCVASQRRFARSHPHHLLTAANLHDYVQVPDWMMAKVRSGTIPLTAFSEFVRFDLLSRYGGIWLDAAVFLDAPLPPAIDSAPFWSLSTRPDRRGHPAFLDN</sequence>
<dbReference type="Pfam" id="PF05704">
    <property type="entry name" value="Caps_synth"/>
    <property type="match status" value="1"/>
</dbReference>
<comment type="caution">
    <text evidence="1">The sequence shown here is derived from an EMBL/GenBank/DDBJ whole genome shotgun (WGS) entry which is preliminary data.</text>
</comment>
<dbReference type="AlphaFoldDB" id="A0A5N5RKB0"/>
<gene>
    <name evidence="1" type="ORF">EHS19_04240</name>
</gene>
<dbReference type="InterPro" id="IPR029044">
    <property type="entry name" value="Nucleotide-diphossugar_trans"/>
</dbReference>
<dbReference type="GO" id="GO:0016757">
    <property type="term" value="F:glycosyltransferase activity"/>
    <property type="evidence" value="ECO:0007669"/>
    <property type="project" value="InterPro"/>
</dbReference>
<dbReference type="EMBL" id="RQSP01000010">
    <property type="protein sequence ID" value="KAB5607529.1"/>
    <property type="molecule type" value="Genomic_DNA"/>
</dbReference>
<dbReference type="InterPro" id="IPR008441">
    <property type="entry name" value="AfumC-like_glycosyl_Trfase"/>
</dbReference>
<dbReference type="SUPFAM" id="SSF53448">
    <property type="entry name" value="Nucleotide-diphospho-sugar transferases"/>
    <property type="match status" value="1"/>
</dbReference>
<name>A0A5N5RKB0_9BIFI</name>
<evidence type="ECO:0000313" key="1">
    <source>
        <dbReference type="EMBL" id="KAB5607529.1"/>
    </source>
</evidence>
<dbReference type="OrthoDB" id="9802881at2"/>
<protein>
    <submittedName>
        <fullName evidence="1">Uncharacterized protein</fullName>
    </submittedName>
</protein>
<proteinExistence type="predicted"/>
<organism evidence="1 2">
    <name type="scientific">Bifidobacterium jacchi</name>
    <dbReference type="NCBI Taxonomy" id="2490545"/>
    <lineage>
        <taxon>Bacteria</taxon>
        <taxon>Bacillati</taxon>
        <taxon>Actinomycetota</taxon>
        <taxon>Actinomycetes</taxon>
        <taxon>Bifidobacteriales</taxon>
        <taxon>Bifidobacteriaceae</taxon>
        <taxon>Bifidobacterium</taxon>
    </lineage>
</organism>
<keyword evidence="2" id="KW-1185">Reference proteome</keyword>
<accession>A0A5N5RKB0</accession>
<evidence type="ECO:0000313" key="2">
    <source>
        <dbReference type="Proteomes" id="UP000326336"/>
    </source>
</evidence>
<dbReference type="Proteomes" id="UP000326336">
    <property type="component" value="Unassembled WGS sequence"/>
</dbReference>